<dbReference type="HOGENOM" id="CLU_061199_2_1_1"/>
<dbReference type="InterPro" id="IPR027417">
    <property type="entry name" value="P-loop_NTPase"/>
</dbReference>
<evidence type="ECO:0000313" key="3">
    <source>
        <dbReference type="Proteomes" id="UP000030653"/>
    </source>
</evidence>
<name>M5GGC1_DACPD</name>
<gene>
    <name evidence="2" type="ORF">DACRYDRAFT_103724</name>
</gene>
<evidence type="ECO:0000313" key="2">
    <source>
        <dbReference type="EMBL" id="EJU05228.1"/>
    </source>
</evidence>
<organism evidence="2 3">
    <name type="scientific">Dacryopinax primogenitus (strain DJM 731)</name>
    <name type="common">Brown rot fungus</name>
    <dbReference type="NCBI Taxonomy" id="1858805"/>
    <lineage>
        <taxon>Eukaryota</taxon>
        <taxon>Fungi</taxon>
        <taxon>Dikarya</taxon>
        <taxon>Basidiomycota</taxon>
        <taxon>Agaricomycotina</taxon>
        <taxon>Dacrymycetes</taxon>
        <taxon>Dacrymycetales</taxon>
        <taxon>Dacrymycetaceae</taxon>
        <taxon>Dacryopinax</taxon>
    </lineage>
</organism>
<accession>M5GGC1</accession>
<sequence length="253" mass="28436">MSSKEPEIAVIGAGFGRTGTSSLKIALAQLGFGPCNHMTEVVKDTARCLGFIRAYHGKPTDWRSLMRAWGATVDDPTSDFVPELMAAYPNAKVVLTVRDSAEAWWASFQSTIARFDSPLSGLLVFSIPQFFIAWRLGREVRAFRRRTYGSHDAQGYEKHNARMIALVAKERMLVYNVKEGWAPLCEFLGVPVPEGPFPRTNETKDMIRIMWTIRAVGAAAWTLELGLIALLIRQSIRGGWWRMLDVRRFVGEL</sequence>
<evidence type="ECO:0000256" key="1">
    <source>
        <dbReference type="SAM" id="Phobius"/>
    </source>
</evidence>
<dbReference type="OrthoDB" id="2938500at2759"/>
<protein>
    <submittedName>
        <fullName evidence="2">TPR repeat-containing protein-like protein</fullName>
    </submittedName>
</protein>
<dbReference type="Gene3D" id="3.40.50.300">
    <property type="entry name" value="P-loop containing nucleotide triphosphate hydrolases"/>
    <property type="match status" value="1"/>
</dbReference>
<dbReference type="PANTHER" id="PTHR36978:SF4">
    <property type="entry name" value="P-LOOP CONTAINING NUCLEOSIDE TRIPHOSPHATE HYDROLASE PROTEIN"/>
    <property type="match status" value="1"/>
</dbReference>
<dbReference type="AlphaFoldDB" id="M5GGC1"/>
<keyword evidence="1" id="KW-0812">Transmembrane</keyword>
<dbReference type="EMBL" id="JH795856">
    <property type="protein sequence ID" value="EJU05228.1"/>
    <property type="molecule type" value="Genomic_DNA"/>
</dbReference>
<reference evidence="2 3" key="1">
    <citation type="journal article" date="2012" name="Science">
        <title>The Paleozoic origin of enzymatic lignin decomposition reconstructed from 31 fungal genomes.</title>
        <authorList>
            <person name="Floudas D."/>
            <person name="Binder M."/>
            <person name="Riley R."/>
            <person name="Barry K."/>
            <person name="Blanchette R.A."/>
            <person name="Henrissat B."/>
            <person name="Martinez A.T."/>
            <person name="Otillar R."/>
            <person name="Spatafora J.W."/>
            <person name="Yadav J.S."/>
            <person name="Aerts A."/>
            <person name="Benoit I."/>
            <person name="Boyd A."/>
            <person name="Carlson A."/>
            <person name="Copeland A."/>
            <person name="Coutinho P.M."/>
            <person name="de Vries R.P."/>
            <person name="Ferreira P."/>
            <person name="Findley K."/>
            <person name="Foster B."/>
            <person name="Gaskell J."/>
            <person name="Glotzer D."/>
            <person name="Gorecki P."/>
            <person name="Heitman J."/>
            <person name="Hesse C."/>
            <person name="Hori C."/>
            <person name="Igarashi K."/>
            <person name="Jurgens J.A."/>
            <person name="Kallen N."/>
            <person name="Kersten P."/>
            <person name="Kohler A."/>
            <person name="Kuees U."/>
            <person name="Kumar T.K.A."/>
            <person name="Kuo A."/>
            <person name="LaButti K."/>
            <person name="Larrondo L.F."/>
            <person name="Lindquist E."/>
            <person name="Ling A."/>
            <person name="Lombard V."/>
            <person name="Lucas S."/>
            <person name="Lundell T."/>
            <person name="Martin R."/>
            <person name="McLaughlin D.J."/>
            <person name="Morgenstern I."/>
            <person name="Morin E."/>
            <person name="Murat C."/>
            <person name="Nagy L.G."/>
            <person name="Nolan M."/>
            <person name="Ohm R.A."/>
            <person name="Patyshakuliyeva A."/>
            <person name="Rokas A."/>
            <person name="Ruiz-Duenas F.J."/>
            <person name="Sabat G."/>
            <person name="Salamov A."/>
            <person name="Samejima M."/>
            <person name="Schmutz J."/>
            <person name="Slot J.C."/>
            <person name="St John F."/>
            <person name="Stenlid J."/>
            <person name="Sun H."/>
            <person name="Sun S."/>
            <person name="Syed K."/>
            <person name="Tsang A."/>
            <person name="Wiebenga A."/>
            <person name="Young D."/>
            <person name="Pisabarro A."/>
            <person name="Eastwood D.C."/>
            <person name="Martin F."/>
            <person name="Cullen D."/>
            <person name="Grigoriev I.V."/>
            <person name="Hibbett D.S."/>
        </authorList>
    </citation>
    <scope>NUCLEOTIDE SEQUENCE [LARGE SCALE GENOMIC DNA]</scope>
    <source>
        <strain evidence="2 3">DJM-731 SS1</strain>
    </source>
</reference>
<keyword evidence="1" id="KW-0472">Membrane</keyword>
<dbReference type="SUPFAM" id="SSF52540">
    <property type="entry name" value="P-loop containing nucleoside triphosphate hydrolases"/>
    <property type="match status" value="1"/>
</dbReference>
<proteinExistence type="predicted"/>
<dbReference type="PANTHER" id="PTHR36978">
    <property type="entry name" value="P-LOOP CONTAINING NUCLEOTIDE TRIPHOSPHATE HYDROLASE"/>
    <property type="match status" value="1"/>
</dbReference>
<dbReference type="RefSeq" id="XP_040632122.1">
    <property type="nucleotide sequence ID" value="XM_040767806.1"/>
</dbReference>
<dbReference type="OMA" id="HNARMIA"/>
<keyword evidence="1" id="KW-1133">Transmembrane helix</keyword>
<dbReference type="Proteomes" id="UP000030653">
    <property type="component" value="Unassembled WGS sequence"/>
</dbReference>
<dbReference type="InterPro" id="IPR040632">
    <property type="entry name" value="Sulfotransfer_4"/>
</dbReference>
<dbReference type="Pfam" id="PF17784">
    <property type="entry name" value="Sulfotransfer_4"/>
    <property type="match status" value="1"/>
</dbReference>
<dbReference type="STRING" id="1858805.M5GGC1"/>
<feature type="transmembrane region" description="Helical" evidence="1">
    <location>
        <begin position="211"/>
        <end position="232"/>
    </location>
</feature>
<keyword evidence="3" id="KW-1185">Reference proteome</keyword>
<dbReference type="GeneID" id="63682868"/>